<reference evidence="2 3" key="1">
    <citation type="submission" date="2017-05" db="EMBL/GenBank/DDBJ databases">
        <title>Draft genome sequence of Elsinoe australis.</title>
        <authorList>
            <person name="Cheng Q."/>
        </authorList>
    </citation>
    <scope>NUCLEOTIDE SEQUENCE [LARGE SCALE GENOMIC DNA]</scope>
    <source>
        <strain evidence="2 3">NL1</strain>
    </source>
</reference>
<dbReference type="PANTHER" id="PTHR33321">
    <property type="match status" value="1"/>
</dbReference>
<evidence type="ECO:0000313" key="3">
    <source>
        <dbReference type="Proteomes" id="UP000243723"/>
    </source>
</evidence>
<dbReference type="Proteomes" id="UP000243723">
    <property type="component" value="Unassembled WGS sequence"/>
</dbReference>
<evidence type="ECO:0000256" key="1">
    <source>
        <dbReference type="SAM" id="MobiDB-lite"/>
    </source>
</evidence>
<sequence>MSLAPADPTPSKAPEAVNHQEPPPSTSESDDKESDRQLPHPVLRVELRDLRHEATRVFLDNIDAASDVANLVDTVVQILYYPSKSSSTEPTPTSDSQSESSRDGQKPLRPHPYKPHVPGTRSVTLVLRDMDGVAYTTGLELDDDHKEIHFSLSYIAGVAKRFSSASRSTSTSTSASQPTNSATPPDSSPVPSSSSWSTTSSNHEVRKELLGVICHELVHCYQHNALGSAPGGLIEGMADFVRLRAGFVPPHWKREGGRKWDAGYQTTGYFLDWLEGRCGEGSVRRLNGALKEKEYKKSLWVDLFGEGVETLWGDYCKSLNE</sequence>
<dbReference type="Pfam" id="PF04450">
    <property type="entry name" value="BSP"/>
    <property type="match status" value="2"/>
</dbReference>
<feature type="region of interest" description="Disordered" evidence="1">
    <location>
        <begin position="84"/>
        <end position="122"/>
    </location>
</feature>
<dbReference type="AlphaFoldDB" id="A0A2P7YWB3"/>
<dbReference type="STRING" id="40998.A0A2P7YWB3"/>
<proteinExistence type="predicted"/>
<feature type="region of interest" description="Disordered" evidence="1">
    <location>
        <begin position="1"/>
        <end position="39"/>
    </location>
</feature>
<feature type="region of interest" description="Disordered" evidence="1">
    <location>
        <begin position="168"/>
        <end position="200"/>
    </location>
</feature>
<accession>A0A2P7YWB3</accession>
<gene>
    <name evidence="2" type="ORF">B9Z65_8167</name>
</gene>
<comment type="caution">
    <text evidence="2">The sequence shown here is derived from an EMBL/GenBank/DDBJ whole genome shotgun (WGS) entry which is preliminary data.</text>
</comment>
<dbReference type="OrthoDB" id="891726at2759"/>
<dbReference type="InterPro" id="IPR007541">
    <property type="entry name" value="Uncharacterised_BSP"/>
</dbReference>
<organism evidence="2 3">
    <name type="scientific">Elsinoe australis</name>
    <dbReference type="NCBI Taxonomy" id="40998"/>
    <lineage>
        <taxon>Eukaryota</taxon>
        <taxon>Fungi</taxon>
        <taxon>Dikarya</taxon>
        <taxon>Ascomycota</taxon>
        <taxon>Pezizomycotina</taxon>
        <taxon>Dothideomycetes</taxon>
        <taxon>Dothideomycetidae</taxon>
        <taxon>Myriangiales</taxon>
        <taxon>Elsinoaceae</taxon>
        <taxon>Elsinoe</taxon>
    </lineage>
</organism>
<feature type="compositionally biased region" description="Low complexity" evidence="1">
    <location>
        <begin position="84"/>
        <end position="99"/>
    </location>
</feature>
<dbReference type="EMBL" id="NHZQ01000363">
    <property type="protein sequence ID" value="PSK40227.1"/>
    <property type="molecule type" value="Genomic_DNA"/>
</dbReference>
<protein>
    <submittedName>
        <fullName evidence="2">Uncharacterized protein</fullName>
    </submittedName>
</protein>
<name>A0A2P7YWB3_9PEZI</name>
<dbReference type="PANTHER" id="PTHR33321:SF12">
    <property type="entry name" value="PLANT BASIC SECRETORY PROTEIN (BSP) FAMILY PROTEIN"/>
    <property type="match status" value="1"/>
</dbReference>
<evidence type="ECO:0000313" key="2">
    <source>
        <dbReference type="EMBL" id="PSK40227.1"/>
    </source>
</evidence>
<keyword evidence="3" id="KW-1185">Reference proteome</keyword>